<name>A0ACC1QHR7_9HYPO</name>
<accession>A0ACC1QHR7</accession>
<protein>
    <submittedName>
        <fullName evidence="1">Uncharacterized protein</fullName>
    </submittedName>
</protein>
<organism evidence="1 2">
    <name type="scientific">Lecanicillium saksenae</name>
    <dbReference type="NCBI Taxonomy" id="468837"/>
    <lineage>
        <taxon>Eukaryota</taxon>
        <taxon>Fungi</taxon>
        <taxon>Dikarya</taxon>
        <taxon>Ascomycota</taxon>
        <taxon>Pezizomycotina</taxon>
        <taxon>Sordariomycetes</taxon>
        <taxon>Hypocreomycetidae</taxon>
        <taxon>Hypocreales</taxon>
        <taxon>Cordycipitaceae</taxon>
        <taxon>Lecanicillium</taxon>
    </lineage>
</organism>
<reference evidence="1" key="1">
    <citation type="submission" date="2022-07" db="EMBL/GenBank/DDBJ databases">
        <title>Genome Sequence of Lecanicillium saksenae.</title>
        <authorList>
            <person name="Buettner E."/>
        </authorList>
    </citation>
    <scope>NUCLEOTIDE SEQUENCE</scope>
    <source>
        <strain evidence="1">VT-O1</strain>
    </source>
</reference>
<evidence type="ECO:0000313" key="1">
    <source>
        <dbReference type="EMBL" id="KAJ3476812.1"/>
    </source>
</evidence>
<dbReference type="EMBL" id="JANAKD010001740">
    <property type="protein sequence ID" value="KAJ3476812.1"/>
    <property type="molecule type" value="Genomic_DNA"/>
</dbReference>
<keyword evidence="2" id="KW-1185">Reference proteome</keyword>
<sequence length="139" mass="13626">MAMMAMARHAVSSLHALVAGFSFAEDGVELAAAAAAGAALVGDGDEDVGAEKGEIEAHGGEGGQGVAGEAAEQEKPQQGVGDGDAHDALDGADVGGRGQVVVGEGGEEVGVDAEDDDTAEELDGADEPLDRLEAERGAS</sequence>
<proteinExistence type="predicted"/>
<gene>
    <name evidence="1" type="ORF">NLG97_g9010</name>
</gene>
<dbReference type="Proteomes" id="UP001148737">
    <property type="component" value="Unassembled WGS sequence"/>
</dbReference>
<evidence type="ECO:0000313" key="2">
    <source>
        <dbReference type="Proteomes" id="UP001148737"/>
    </source>
</evidence>
<comment type="caution">
    <text evidence="1">The sequence shown here is derived from an EMBL/GenBank/DDBJ whole genome shotgun (WGS) entry which is preliminary data.</text>
</comment>